<keyword evidence="1" id="KW-0812">Transmembrane</keyword>
<organism evidence="2 3">
    <name type="scientific">Candidatus Fimimonas gallinarum</name>
    <dbReference type="NCBI Taxonomy" id="2840821"/>
    <lineage>
        <taxon>Bacteria</taxon>
        <taxon>Pseudomonadati</taxon>
        <taxon>Myxococcota</taxon>
        <taxon>Myxococcia</taxon>
        <taxon>Myxococcales</taxon>
        <taxon>Cystobacterineae</taxon>
        <taxon>Myxococcaceae</taxon>
        <taxon>Myxococcaceae incertae sedis</taxon>
        <taxon>Candidatus Fimimonas</taxon>
    </lineage>
</organism>
<dbReference type="PANTHER" id="PTHR35867">
    <property type="entry name" value="PROTEIN RSEC"/>
    <property type="match status" value="1"/>
</dbReference>
<protein>
    <submittedName>
        <fullName evidence="2">SoxR reducing system RseC family protein</fullName>
    </submittedName>
</protein>
<keyword evidence="1" id="KW-1133">Transmembrane helix</keyword>
<comment type="caution">
    <text evidence="2">The sequence shown here is derived from an EMBL/GenBank/DDBJ whole genome shotgun (WGS) entry which is preliminary data.</text>
</comment>
<dbReference type="Pfam" id="PF04246">
    <property type="entry name" value="RseC_MucC"/>
    <property type="match status" value="1"/>
</dbReference>
<dbReference type="EMBL" id="DVHL01000044">
    <property type="protein sequence ID" value="HIR66306.1"/>
    <property type="molecule type" value="Genomic_DNA"/>
</dbReference>
<reference evidence="2" key="1">
    <citation type="submission" date="2020-10" db="EMBL/GenBank/DDBJ databases">
        <authorList>
            <person name="Gilroy R."/>
        </authorList>
    </citation>
    <scope>NUCLEOTIDE SEQUENCE</scope>
    <source>
        <strain evidence="2">CHK121-14286</strain>
    </source>
</reference>
<name>A0A9D1J8H1_9BACT</name>
<dbReference type="AlphaFoldDB" id="A0A9D1J8H1"/>
<feature type="transmembrane region" description="Helical" evidence="1">
    <location>
        <begin position="68"/>
        <end position="89"/>
    </location>
</feature>
<reference evidence="2" key="2">
    <citation type="journal article" date="2021" name="PeerJ">
        <title>Extensive microbial diversity within the chicken gut microbiome revealed by metagenomics and culture.</title>
        <authorList>
            <person name="Gilroy R."/>
            <person name="Ravi A."/>
            <person name="Getino M."/>
            <person name="Pursley I."/>
            <person name="Horton D.L."/>
            <person name="Alikhan N.F."/>
            <person name="Baker D."/>
            <person name="Gharbi K."/>
            <person name="Hall N."/>
            <person name="Watson M."/>
            <person name="Adriaenssens E.M."/>
            <person name="Foster-Nyarko E."/>
            <person name="Jarju S."/>
            <person name="Secka A."/>
            <person name="Antonio M."/>
            <person name="Oren A."/>
            <person name="Chaudhuri R.R."/>
            <person name="La Ragione R."/>
            <person name="Hildebrand F."/>
            <person name="Pallen M.J."/>
        </authorList>
    </citation>
    <scope>NUCLEOTIDE SEQUENCE</scope>
    <source>
        <strain evidence="2">CHK121-14286</strain>
    </source>
</reference>
<keyword evidence="1" id="KW-0472">Membrane</keyword>
<accession>A0A9D1J8H1</accession>
<dbReference type="InterPro" id="IPR026268">
    <property type="entry name" value="RseC"/>
</dbReference>
<dbReference type="InterPro" id="IPR007359">
    <property type="entry name" value="SigmaE_reg_RseC_MucC"/>
</dbReference>
<sequence>MTERGSVVANKNNIAQVRIGRNSACASCGKCGMTEKQKHVDFYVENTLNAKVGDIVEVEIPETNSARLALVAYILPLVPALALMFVAFALNWKEWVALLMFVGGLVVGYALLVVIDRLRHRKWMQTPTMKSICYSVAEQKQQ</sequence>
<dbReference type="PANTHER" id="PTHR35867:SF1">
    <property type="entry name" value="PROTEIN RSEC"/>
    <property type="match status" value="1"/>
</dbReference>
<gene>
    <name evidence="2" type="ORF">IAC95_05455</name>
</gene>
<dbReference type="Proteomes" id="UP000824200">
    <property type="component" value="Unassembled WGS sequence"/>
</dbReference>
<evidence type="ECO:0000256" key="1">
    <source>
        <dbReference type="SAM" id="Phobius"/>
    </source>
</evidence>
<proteinExistence type="predicted"/>
<evidence type="ECO:0000313" key="3">
    <source>
        <dbReference type="Proteomes" id="UP000824200"/>
    </source>
</evidence>
<dbReference type="PIRSF" id="PIRSF004923">
    <property type="entry name" value="RseC"/>
    <property type="match status" value="1"/>
</dbReference>
<feature type="transmembrane region" description="Helical" evidence="1">
    <location>
        <begin position="95"/>
        <end position="115"/>
    </location>
</feature>
<evidence type="ECO:0000313" key="2">
    <source>
        <dbReference type="EMBL" id="HIR66306.1"/>
    </source>
</evidence>